<dbReference type="SUPFAM" id="SSF52440">
    <property type="entry name" value="PreATP-grasp domain"/>
    <property type="match status" value="1"/>
</dbReference>
<evidence type="ECO:0000256" key="5">
    <source>
        <dbReference type="RuleBase" id="RU361200"/>
    </source>
</evidence>
<dbReference type="EMBL" id="JACCFQ010000001">
    <property type="protein sequence ID" value="NYJ15620.1"/>
    <property type="molecule type" value="Genomic_DNA"/>
</dbReference>
<dbReference type="PANTHER" id="PTHR11609">
    <property type="entry name" value="PURINE BIOSYNTHESIS PROTEIN 6/7, PUR6/7"/>
    <property type="match status" value="1"/>
</dbReference>
<evidence type="ECO:0000313" key="9">
    <source>
        <dbReference type="Proteomes" id="UP000560069"/>
    </source>
</evidence>
<comment type="pathway">
    <text evidence="4 5">Purine metabolism; IMP biosynthesis via de novo pathway; 5-amino-1-(5-phospho-D-ribosyl)imidazole-4-carboxylate from 5-amino-1-(5-phospho-D-ribosyl)imidazole (N5-CAIR route): step 1/2.</text>
</comment>
<dbReference type="GO" id="GO:0006189">
    <property type="term" value="P:'de novo' IMP biosynthetic process"/>
    <property type="evidence" value="ECO:0007669"/>
    <property type="project" value="UniProtKB-UniRule"/>
</dbReference>
<protein>
    <recommendedName>
        <fullName evidence="4 5">N5-carboxyaminoimidazole ribonucleotide synthase</fullName>
        <shortName evidence="4 5">N5-CAIR synthase</shortName>
        <ecNumber evidence="4 5">6.3.4.18</ecNumber>
    </recommendedName>
    <alternativeName>
        <fullName evidence="4 5">5-(carboxyamino)imidazole ribonucleotide synthetase</fullName>
    </alternativeName>
</protein>
<feature type="binding site" evidence="4">
    <location>
        <position position="160"/>
    </location>
    <ligand>
        <name>ATP</name>
        <dbReference type="ChEBI" id="CHEBI:30616"/>
    </ligand>
</feature>
<feature type="binding site" evidence="4">
    <location>
        <begin position="296"/>
        <end position="297"/>
    </location>
    <ligand>
        <name>ATP</name>
        <dbReference type="ChEBI" id="CHEBI:30616"/>
    </ligand>
</feature>
<dbReference type="InterPro" id="IPR005875">
    <property type="entry name" value="PurK"/>
</dbReference>
<dbReference type="GO" id="GO:0004638">
    <property type="term" value="F:phosphoribosylaminoimidazole carboxylase activity"/>
    <property type="evidence" value="ECO:0007669"/>
    <property type="project" value="InterPro"/>
</dbReference>
<comment type="similarity">
    <text evidence="4 5">Belongs to the PurK/PurT family.</text>
</comment>
<proteinExistence type="inferred from homology"/>
<dbReference type="EC" id="6.3.4.18" evidence="4 5"/>
<comment type="function">
    <text evidence="5">Catalyzes the ATP-dependent conversion of 5-aminoimidazole ribonucleotide (AIR) and HCO(3)- to N5-carboxyaminoimidazole ribonucleotide (N5-CAIR).</text>
</comment>
<dbReference type="SUPFAM" id="SSF51246">
    <property type="entry name" value="Rudiment single hybrid motif"/>
    <property type="match status" value="1"/>
</dbReference>
<dbReference type="PROSITE" id="PS50975">
    <property type="entry name" value="ATP_GRASP"/>
    <property type="match status" value="1"/>
</dbReference>
<dbReference type="Pfam" id="PF22660">
    <property type="entry name" value="RS_preATP-grasp-like"/>
    <property type="match status" value="1"/>
</dbReference>
<comment type="caution">
    <text evidence="4">Lacks conserved residue(s) required for the propagation of feature annotation.</text>
</comment>
<dbReference type="GO" id="GO:0005524">
    <property type="term" value="F:ATP binding"/>
    <property type="evidence" value="ECO:0007669"/>
    <property type="project" value="UniProtKB-UniRule"/>
</dbReference>
<dbReference type="NCBIfam" id="NF004680">
    <property type="entry name" value="PRK06019.1-6"/>
    <property type="match status" value="1"/>
</dbReference>
<sequence>MTRQDSNPAPPNGPRGPAGTPRIGVIGDGQLARMMAPAAVELGVELHLLAGSADSSAAQVIPHTTLGDYTDPAQVSAFAAEVDVITFDHEHVPAEVLAALTRDGVSMHPGPDALLYAQDKLAMRRAVEQLGLPNPRWAEVRSVAELRAFGEETGWPVVLKTPRGGYDGKGVRMIDSADAASTAQDWFSRAEESGAGLLAEEKVRYTRELSAQVARSATGETVTYPVVESTQTDGVCDEVIAPAPLTSQDHVEVAERIARTIAEQLQVTGMLAVELFEISEDEADPETGTVAGIYINELAMRPHNSGHWTMDGSITSQFEQHLRAVLGLPLGATEVKGGAGGYTVMKNLLGSASGAERSLHESFPAAMRRSQGSKIHLYGKAARPGRKIGHVNILTQTHSTQETWEARRARLQRVRRAAADVAEIIVEGPAQ</sequence>
<dbReference type="InterPro" id="IPR040686">
    <property type="entry name" value="PurK_C"/>
</dbReference>
<dbReference type="Proteomes" id="UP000560069">
    <property type="component" value="Unassembled WGS sequence"/>
</dbReference>
<evidence type="ECO:0000256" key="2">
    <source>
        <dbReference type="ARBA" id="ARBA00022755"/>
    </source>
</evidence>
<dbReference type="PANTHER" id="PTHR11609:SF5">
    <property type="entry name" value="PHOSPHORIBOSYLAMINOIMIDAZOLE CARBOXYLASE"/>
    <property type="match status" value="1"/>
</dbReference>
<keyword evidence="3 4" id="KW-0067">ATP-binding</keyword>
<evidence type="ECO:0000256" key="6">
    <source>
        <dbReference type="SAM" id="MobiDB-lite"/>
    </source>
</evidence>
<feature type="binding site" evidence="4">
    <location>
        <begin position="200"/>
        <end position="203"/>
    </location>
    <ligand>
        <name>ATP</name>
        <dbReference type="ChEBI" id="CHEBI:30616"/>
    </ligand>
</feature>
<dbReference type="UniPathway" id="UPA00074">
    <property type="reaction ID" value="UER00942"/>
</dbReference>
<accession>A0A7Z0J1V4</accession>
<dbReference type="InterPro" id="IPR016185">
    <property type="entry name" value="PreATP-grasp_dom_sf"/>
</dbReference>
<keyword evidence="4 5" id="KW-0436">Ligase</keyword>
<evidence type="ECO:0000313" key="8">
    <source>
        <dbReference type="EMBL" id="NYJ15620.1"/>
    </source>
</evidence>
<dbReference type="Gene3D" id="3.30.470.20">
    <property type="entry name" value="ATP-grasp fold, B domain"/>
    <property type="match status" value="1"/>
</dbReference>
<dbReference type="GO" id="GO:0046872">
    <property type="term" value="F:metal ion binding"/>
    <property type="evidence" value="ECO:0007669"/>
    <property type="project" value="InterPro"/>
</dbReference>
<evidence type="ECO:0000256" key="3">
    <source>
        <dbReference type="ARBA" id="ARBA00022840"/>
    </source>
</evidence>
<dbReference type="InterPro" id="IPR054350">
    <property type="entry name" value="PurT/PurK_preATP-grasp"/>
</dbReference>
<reference evidence="8 9" key="1">
    <citation type="submission" date="2020-07" db="EMBL/GenBank/DDBJ databases">
        <title>Sequencing the genomes of 1000 actinobacteria strains.</title>
        <authorList>
            <person name="Klenk H.-P."/>
        </authorList>
    </citation>
    <scope>NUCLEOTIDE SEQUENCE [LARGE SCALE GENOMIC DNA]</scope>
    <source>
        <strain evidence="8 9">DSM 15664</strain>
    </source>
</reference>
<feature type="domain" description="ATP-grasp" evidence="7">
    <location>
        <begin position="124"/>
        <end position="326"/>
    </location>
</feature>
<evidence type="ECO:0000259" key="7">
    <source>
        <dbReference type="PROSITE" id="PS50975"/>
    </source>
</evidence>
<comment type="caution">
    <text evidence="8">The sequence shown here is derived from an EMBL/GenBank/DDBJ whole genome shotgun (WGS) entry which is preliminary data.</text>
</comment>
<keyword evidence="1 4" id="KW-0547">Nucleotide-binding</keyword>
<dbReference type="Gene3D" id="3.40.50.20">
    <property type="match status" value="1"/>
</dbReference>
<dbReference type="HAMAP" id="MF_01928">
    <property type="entry name" value="PurK"/>
    <property type="match status" value="1"/>
</dbReference>
<dbReference type="NCBIfam" id="TIGR01161">
    <property type="entry name" value="purK"/>
    <property type="match status" value="1"/>
</dbReference>
<name>A0A7Z0J1V4_9MICC</name>
<dbReference type="Gene3D" id="3.30.1490.20">
    <property type="entry name" value="ATP-grasp fold, A domain"/>
    <property type="match status" value="1"/>
</dbReference>
<keyword evidence="9" id="KW-1185">Reference proteome</keyword>
<dbReference type="GO" id="GO:0034028">
    <property type="term" value="F:5-(carboxyamino)imidazole ribonucleotide synthase activity"/>
    <property type="evidence" value="ECO:0007669"/>
    <property type="project" value="UniProtKB-UniRule"/>
</dbReference>
<dbReference type="InterPro" id="IPR013815">
    <property type="entry name" value="ATP_grasp_subdomain_1"/>
</dbReference>
<organism evidence="8 9">
    <name type="scientific">Nesterenkonia sandarakina</name>
    <dbReference type="NCBI Taxonomy" id="272918"/>
    <lineage>
        <taxon>Bacteria</taxon>
        <taxon>Bacillati</taxon>
        <taxon>Actinomycetota</taxon>
        <taxon>Actinomycetes</taxon>
        <taxon>Micrococcales</taxon>
        <taxon>Micrococcaceae</taxon>
        <taxon>Nesterenkonia</taxon>
    </lineage>
</organism>
<comment type="subunit">
    <text evidence="4 5">Homodimer.</text>
</comment>
<feature type="region of interest" description="Disordered" evidence="6">
    <location>
        <begin position="1"/>
        <end position="24"/>
    </location>
</feature>
<comment type="function">
    <text evidence="4">Catalyzes the ATP-dependent conversion of 5-aminoimidazole ribonucleotide (AIR) and HCO(3)(-) to N5-carboxyaminoimidazole ribonucleotide (N5-CAIR).</text>
</comment>
<evidence type="ECO:0000256" key="4">
    <source>
        <dbReference type="HAMAP-Rule" id="MF_01928"/>
    </source>
</evidence>
<dbReference type="AlphaFoldDB" id="A0A7Z0J1V4"/>
<gene>
    <name evidence="4 5" type="primary">purK</name>
    <name evidence="8" type="ORF">HNR11_000154</name>
</gene>
<dbReference type="Pfam" id="PF17769">
    <property type="entry name" value="PurK_C"/>
    <property type="match status" value="1"/>
</dbReference>
<dbReference type="InterPro" id="IPR011054">
    <property type="entry name" value="Rudment_hybrid_motif"/>
</dbReference>
<dbReference type="NCBIfam" id="NF004679">
    <property type="entry name" value="PRK06019.1-5"/>
    <property type="match status" value="1"/>
</dbReference>
<comment type="catalytic activity">
    <reaction evidence="4 5">
        <text>5-amino-1-(5-phospho-beta-D-ribosyl)imidazole + hydrogencarbonate + ATP = 5-carboxyamino-1-(5-phospho-D-ribosyl)imidazole + ADP + phosphate + 2 H(+)</text>
        <dbReference type="Rhea" id="RHEA:19317"/>
        <dbReference type="ChEBI" id="CHEBI:15378"/>
        <dbReference type="ChEBI" id="CHEBI:17544"/>
        <dbReference type="ChEBI" id="CHEBI:30616"/>
        <dbReference type="ChEBI" id="CHEBI:43474"/>
        <dbReference type="ChEBI" id="CHEBI:58730"/>
        <dbReference type="ChEBI" id="CHEBI:137981"/>
        <dbReference type="ChEBI" id="CHEBI:456216"/>
        <dbReference type="EC" id="6.3.4.18"/>
    </reaction>
</comment>
<feature type="binding site" evidence="4">
    <location>
        <position position="208"/>
    </location>
    <ligand>
        <name>ATP</name>
        <dbReference type="ChEBI" id="CHEBI:30616"/>
    </ligand>
</feature>
<dbReference type="SUPFAM" id="SSF56059">
    <property type="entry name" value="Glutathione synthetase ATP-binding domain-like"/>
    <property type="match status" value="1"/>
</dbReference>
<keyword evidence="2 4" id="KW-0658">Purine biosynthesis</keyword>
<evidence type="ECO:0000256" key="1">
    <source>
        <dbReference type="ARBA" id="ARBA00022741"/>
    </source>
</evidence>
<feature type="binding site" evidence="4">
    <location>
        <position position="120"/>
    </location>
    <ligand>
        <name>ATP</name>
        <dbReference type="ChEBI" id="CHEBI:30616"/>
    </ligand>
</feature>
<dbReference type="InterPro" id="IPR011761">
    <property type="entry name" value="ATP-grasp"/>
</dbReference>
<dbReference type="InterPro" id="IPR003135">
    <property type="entry name" value="ATP-grasp_carboxylate-amine"/>
</dbReference>
<dbReference type="Pfam" id="PF02222">
    <property type="entry name" value="ATP-grasp"/>
    <property type="match status" value="1"/>
</dbReference>
<dbReference type="GO" id="GO:0005829">
    <property type="term" value="C:cytosol"/>
    <property type="evidence" value="ECO:0007669"/>
    <property type="project" value="TreeGrafter"/>
</dbReference>